<evidence type="ECO:0000256" key="3">
    <source>
        <dbReference type="ARBA" id="ARBA00004922"/>
    </source>
</evidence>
<accession>A0AAD3XMR6</accession>
<reference evidence="11" key="1">
    <citation type="submission" date="2023-05" db="EMBL/GenBank/DDBJ databases">
        <title>Nepenthes gracilis genome sequencing.</title>
        <authorList>
            <person name="Fukushima K."/>
        </authorList>
    </citation>
    <scope>NUCLEOTIDE SEQUENCE</scope>
    <source>
        <strain evidence="11">SING2019-196</strain>
    </source>
</reference>
<protein>
    <recommendedName>
        <fullName evidence="10">Dolichyl-diphosphooligosaccharide--protein glycosyltransferase subunit 1</fullName>
    </recommendedName>
</protein>
<name>A0AAD3XMR6_NEPGR</name>
<keyword evidence="7 10" id="KW-0256">Endoplasmic reticulum</keyword>
<proteinExistence type="inferred from homology"/>
<keyword evidence="6 10" id="KW-0732">Signal</keyword>
<evidence type="ECO:0000313" key="12">
    <source>
        <dbReference type="Proteomes" id="UP001279734"/>
    </source>
</evidence>
<evidence type="ECO:0000256" key="5">
    <source>
        <dbReference type="ARBA" id="ARBA00022692"/>
    </source>
</evidence>
<evidence type="ECO:0000256" key="2">
    <source>
        <dbReference type="ARBA" id="ARBA00004115"/>
    </source>
</evidence>
<dbReference type="Pfam" id="PF04597">
    <property type="entry name" value="Ribophorin_I"/>
    <property type="match status" value="1"/>
</dbReference>
<feature type="chain" id="PRO_5041779584" description="Dolichyl-diphosphooligosaccharide--protein glycosyltransferase subunit 1" evidence="10">
    <location>
        <begin position="29"/>
        <end position="468"/>
    </location>
</feature>
<dbReference type="Proteomes" id="UP001279734">
    <property type="component" value="Unassembled WGS sequence"/>
</dbReference>
<evidence type="ECO:0000256" key="10">
    <source>
        <dbReference type="RuleBase" id="RU361143"/>
    </source>
</evidence>
<dbReference type="GO" id="GO:0018279">
    <property type="term" value="P:protein N-linked glycosylation via asparagine"/>
    <property type="evidence" value="ECO:0007669"/>
    <property type="project" value="TreeGrafter"/>
</dbReference>
<organism evidence="11 12">
    <name type="scientific">Nepenthes gracilis</name>
    <name type="common">Slender pitcher plant</name>
    <dbReference type="NCBI Taxonomy" id="150966"/>
    <lineage>
        <taxon>Eukaryota</taxon>
        <taxon>Viridiplantae</taxon>
        <taxon>Streptophyta</taxon>
        <taxon>Embryophyta</taxon>
        <taxon>Tracheophyta</taxon>
        <taxon>Spermatophyta</taxon>
        <taxon>Magnoliopsida</taxon>
        <taxon>eudicotyledons</taxon>
        <taxon>Gunneridae</taxon>
        <taxon>Pentapetalae</taxon>
        <taxon>Caryophyllales</taxon>
        <taxon>Nepenthaceae</taxon>
        <taxon>Nepenthes</taxon>
    </lineage>
</organism>
<dbReference type="GO" id="GO:0008250">
    <property type="term" value="C:oligosaccharyltransferase complex"/>
    <property type="evidence" value="ECO:0007669"/>
    <property type="project" value="UniProtKB-UniRule"/>
</dbReference>
<comment type="subcellular location">
    <subcellularLocation>
        <location evidence="2 10">Endoplasmic reticulum membrane</location>
        <topology evidence="2 10">Single-pass type I membrane protein</topology>
    </subcellularLocation>
</comment>
<comment type="subunit">
    <text evidence="10">Component of the oligosaccharyltransferase (OST) complex.</text>
</comment>
<keyword evidence="5" id="KW-0812">Transmembrane</keyword>
<evidence type="ECO:0000256" key="9">
    <source>
        <dbReference type="ARBA" id="ARBA00023136"/>
    </source>
</evidence>
<evidence type="ECO:0000256" key="6">
    <source>
        <dbReference type="ARBA" id="ARBA00022729"/>
    </source>
</evidence>
<keyword evidence="12" id="KW-1185">Reference proteome</keyword>
<keyword evidence="9" id="KW-0472">Membrane</keyword>
<evidence type="ECO:0000313" key="11">
    <source>
        <dbReference type="EMBL" id="GMH10542.1"/>
    </source>
</evidence>
<dbReference type="InterPro" id="IPR007676">
    <property type="entry name" value="Ribophorin_I"/>
</dbReference>
<gene>
    <name evidence="11" type="ORF">Nepgr_012383</name>
</gene>
<comment type="similarity">
    <text evidence="4 10">Belongs to the OST1 family.</text>
</comment>
<evidence type="ECO:0000256" key="1">
    <source>
        <dbReference type="ARBA" id="ARBA00002791"/>
    </source>
</evidence>
<comment type="pathway">
    <text evidence="3 10">Protein modification; protein glycosylation.</text>
</comment>
<comment type="caution">
    <text evidence="11">The sequence shown here is derived from an EMBL/GenBank/DDBJ whole genome shotgun (WGS) entry which is preliminary data.</text>
</comment>
<evidence type="ECO:0000256" key="4">
    <source>
        <dbReference type="ARBA" id="ARBA00008905"/>
    </source>
</evidence>
<evidence type="ECO:0000256" key="7">
    <source>
        <dbReference type="ARBA" id="ARBA00022824"/>
    </source>
</evidence>
<dbReference type="PANTHER" id="PTHR21049">
    <property type="entry name" value="RIBOPHORIN I"/>
    <property type="match status" value="1"/>
</dbReference>
<feature type="signal peptide" evidence="10">
    <location>
        <begin position="1"/>
        <end position="28"/>
    </location>
</feature>
<comment type="function">
    <text evidence="1 10">Subunit of the oligosaccharyl transferase (OST) complex that catalyzes the initial transfer of a defined glycan (Glc(3)Man(9)GlcNAc(2) in eukaryotes) from the lipid carrier dolichol-pyrophosphate to an asparagine residue within an Asn-X-Ser/Thr consensus motif in nascent polypeptide chains, the first step in protein N-glycosylation. N-glycosylation occurs cotranslationally and the complex associates with the Sec61 complex at the channel-forming translocon complex that mediates protein translocation across the endoplasmic reticulum (ER). All subunits are required for a maximal enzyme activity.</text>
</comment>
<dbReference type="PANTHER" id="PTHR21049:SF2">
    <property type="entry name" value="DOLICHYL-DIPHOSPHOOLIGOSACCHARIDE--PROTEIN GLYCOSYLTRANSFERASE SUBUNIT 1B"/>
    <property type="match status" value="1"/>
</dbReference>
<dbReference type="EMBL" id="BSYO01000010">
    <property type="protein sequence ID" value="GMH10542.1"/>
    <property type="molecule type" value="Genomic_DNA"/>
</dbReference>
<keyword evidence="8" id="KW-1133">Transmembrane helix</keyword>
<dbReference type="AlphaFoldDB" id="A0AAD3XMR6"/>
<sequence>MEPQVRMRDALAFFLVVSLSLLRRSSFALSHHDLQIVHAERRIDLASHIIKVFLTLKVENTGTSIASEVLLSFPPNQVGNLAVLKASAVVGKRKKKAYLSLDVKPKLPDGPNGAKYFSISLLNPLSMGESVALEVLYILTHSLEPFPAEISQSDSQLVYYRDSAVILSPYHIKHQTTFIKTPSTKVESYTRLEPTNHAGIELKYGPYDEQPPYSFSPIIVHFENNHPFAVVEELVRRVEISHWGSLQVTDCYKLIHAGARHKGVFSRVEYQSRPSLSGVSSFKNLLARLPPRVHSVYYRDEIGNISSSHLRLDSKKSELEIEPRYPLFGGWKATFVIGYGLPLEDFVFESPDGRRYLNFTFGCPLIETVVDKLIIKVILPEGSKDPSFVAPFSLQQRLETSYSYLDVVGRTVVVLEKENVVPEHNLPFQVYYKFNPIFMLAEPLMLVIKLLEKFQSVLEQIRVIRQLT</sequence>
<evidence type="ECO:0000256" key="8">
    <source>
        <dbReference type="ARBA" id="ARBA00022989"/>
    </source>
</evidence>